<proteinExistence type="predicted"/>
<reference evidence="1 2" key="1">
    <citation type="submission" date="2016-10" db="EMBL/GenBank/DDBJ databases">
        <authorList>
            <person name="de Groot N.N."/>
        </authorList>
    </citation>
    <scope>NUCLEOTIDE SEQUENCE [LARGE SCALE GENOMIC DNA]</scope>
    <source>
        <strain evidence="1 2">S5-249</strain>
    </source>
</reference>
<sequence length="112" mass="11610">MRISAKHTSDPRLDAADARLERIAALALEGGTADAARFAALIAARDPLVTAEQQAALDRAAGRQRALAAELLAFVSDVEPLIAANMAGDLQAARHLTQAADAIERANLAEAG</sequence>
<protein>
    <submittedName>
        <fullName evidence="1">Uncharacterized protein</fullName>
    </submittedName>
</protein>
<gene>
    <name evidence="1" type="ORF">SAMN05192580_3010</name>
</gene>
<dbReference type="AlphaFoldDB" id="A0A1I6LN91"/>
<dbReference type="Proteomes" id="UP000198824">
    <property type="component" value="Unassembled WGS sequence"/>
</dbReference>
<accession>A0A1I6LN91</accession>
<keyword evidence="2" id="KW-1185">Reference proteome</keyword>
<dbReference type="EMBL" id="FOZG01000002">
    <property type="protein sequence ID" value="SFS04879.1"/>
    <property type="molecule type" value="Genomic_DNA"/>
</dbReference>
<name>A0A1I6LN91_9SPHN</name>
<evidence type="ECO:0000313" key="1">
    <source>
        <dbReference type="EMBL" id="SFS04879.1"/>
    </source>
</evidence>
<organism evidence="1 2">
    <name type="scientific">Sphingomonas jatrophae</name>
    <dbReference type="NCBI Taxonomy" id="1166337"/>
    <lineage>
        <taxon>Bacteria</taxon>
        <taxon>Pseudomonadati</taxon>
        <taxon>Pseudomonadota</taxon>
        <taxon>Alphaproteobacteria</taxon>
        <taxon>Sphingomonadales</taxon>
        <taxon>Sphingomonadaceae</taxon>
        <taxon>Sphingomonas</taxon>
    </lineage>
</organism>
<evidence type="ECO:0000313" key="2">
    <source>
        <dbReference type="Proteomes" id="UP000198824"/>
    </source>
</evidence>